<dbReference type="EMBL" id="BLKM01000118">
    <property type="protein sequence ID" value="GFG29157.1"/>
    <property type="molecule type" value="Genomic_DNA"/>
</dbReference>
<organism evidence="1 2">
    <name type="scientific">Coptotermes formosanus</name>
    <name type="common">Formosan subterranean termite</name>
    <dbReference type="NCBI Taxonomy" id="36987"/>
    <lineage>
        <taxon>Eukaryota</taxon>
        <taxon>Metazoa</taxon>
        <taxon>Ecdysozoa</taxon>
        <taxon>Arthropoda</taxon>
        <taxon>Hexapoda</taxon>
        <taxon>Insecta</taxon>
        <taxon>Pterygota</taxon>
        <taxon>Neoptera</taxon>
        <taxon>Polyneoptera</taxon>
        <taxon>Dictyoptera</taxon>
        <taxon>Blattodea</taxon>
        <taxon>Blattoidea</taxon>
        <taxon>Termitoidae</taxon>
        <taxon>Rhinotermitidae</taxon>
        <taxon>Coptotermes</taxon>
    </lineage>
</organism>
<dbReference type="InParanoid" id="A0A6L2PGE4"/>
<protein>
    <submittedName>
        <fullName evidence="1">Uncharacterized protein</fullName>
    </submittedName>
</protein>
<evidence type="ECO:0000313" key="1">
    <source>
        <dbReference type="EMBL" id="GFG29157.1"/>
    </source>
</evidence>
<gene>
    <name evidence="1" type="ORF">Cfor_00224</name>
</gene>
<dbReference type="AlphaFoldDB" id="A0A6L2PGE4"/>
<dbReference type="OrthoDB" id="8188833at2759"/>
<evidence type="ECO:0000313" key="2">
    <source>
        <dbReference type="Proteomes" id="UP000502823"/>
    </source>
</evidence>
<accession>A0A6L2PGE4</accession>
<sequence>MISAFDWLEEFRANEGRTDEMTGLRKGALAVPLQLPARTLPEVIALPGGCVLTAKQYKELEGFRKNVLINKW</sequence>
<comment type="caution">
    <text evidence="1">The sequence shown here is derived from an EMBL/GenBank/DDBJ whole genome shotgun (WGS) entry which is preliminary data.</text>
</comment>
<dbReference type="Proteomes" id="UP000502823">
    <property type="component" value="Unassembled WGS sequence"/>
</dbReference>
<reference evidence="2" key="1">
    <citation type="submission" date="2020-01" db="EMBL/GenBank/DDBJ databases">
        <title>Draft genome sequence of the Termite Coptotermes fromosanus.</title>
        <authorList>
            <person name="Itakura S."/>
            <person name="Yosikawa Y."/>
            <person name="Umezawa K."/>
        </authorList>
    </citation>
    <scope>NUCLEOTIDE SEQUENCE [LARGE SCALE GENOMIC DNA]</scope>
</reference>
<proteinExistence type="predicted"/>
<keyword evidence="2" id="KW-1185">Reference proteome</keyword>
<name>A0A6L2PGE4_COPFO</name>